<dbReference type="AlphaFoldDB" id="A0A8X6MIA2"/>
<name>A0A8X6MIA2_NEPPI</name>
<keyword evidence="2" id="KW-1185">Reference proteome</keyword>
<protein>
    <submittedName>
        <fullName evidence="1">Uncharacterized protein</fullName>
    </submittedName>
</protein>
<proteinExistence type="predicted"/>
<reference evidence="1" key="1">
    <citation type="submission" date="2020-08" db="EMBL/GenBank/DDBJ databases">
        <title>Multicomponent nature underlies the extraordinary mechanical properties of spider dragline silk.</title>
        <authorList>
            <person name="Kono N."/>
            <person name="Nakamura H."/>
            <person name="Mori M."/>
            <person name="Yoshida Y."/>
            <person name="Ohtoshi R."/>
            <person name="Malay A.D."/>
            <person name="Moran D.A.P."/>
            <person name="Tomita M."/>
            <person name="Numata K."/>
            <person name="Arakawa K."/>
        </authorList>
    </citation>
    <scope>NUCLEOTIDE SEQUENCE</scope>
</reference>
<comment type="caution">
    <text evidence="1">The sequence shown here is derived from an EMBL/GenBank/DDBJ whole genome shotgun (WGS) entry which is preliminary data.</text>
</comment>
<evidence type="ECO:0000313" key="2">
    <source>
        <dbReference type="Proteomes" id="UP000887013"/>
    </source>
</evidence>
<gene>
    <name evidence="1" type="ORF">NPIL_244161</name>
</gene>
<dbReference type="EMBL" id="BMAW01047033">
    <property type="protein sequence ID" value="GFS58689.1"/>
    <property type="molecule type" value="Genomic_DNA"/>
</dbReference>
<accession>A0A8X6MIA2</accession>
<organism evidence="1 2">
    <name type="scientific">Nephila pilipes</name>
    <name type="common">Giant wood spider</name>
    <name type="synonym">Nephila maculata</name>
    <dbReference type="NCBI Taxonomy" id="299642"/>
    <lineage>
        <taxon>Eukaryota</taxon>
        <taxon>Metazoa</taxon>
        <taxon>Ecdysozoa</taxon>
        <taxon>Arthropoda</taxon>
        <taxon>Chelicerata</taxon>
        <taxon>Arachnida</taxon>
        <taxon>Araneae</taxon>
        <taxon>Araneomorphae</taxon>
        <taxon>Entelegynae</taxon>
        <taxon>Araneoidea</taxon>
        <taxon>Nephilidae</taxon>
        <taxon>Nephila</taxon>
    </lineage>
</organism>
<dbReference type="Proteomes" id="UP000887013">
    <property type="component" value="Unassembled WGS sequence"/>
</dbReference>
<evidence type="ECO:0000313" key="1">
    <source>
        <dbReference type="EMBL" id="GFS58689.1"/>
    </source>
</evidence>
<sequence length="109" mass="12673">MLELLRGLDRNSMVDGILVSQSYEAMSTRIFCPPLGQVISSGEVFSSLEAYRLTCMPYLLKRKPYNGFRYILGEVSIAKDFFINFQFRSIMMNRIHWVGVILRNLLFHT</sequence>